<feature type="region of interest" description="Disordered" evidence="1">
    <location>
        <begin position="1"/>
        <end position="26"/>
    </location>
</feature>
<feature type="transmembrane region" description="Helical" evidence="2">
    <location>
        <begin position="31"/>
        <end position="53"/>
    </location>
</feature>
<evidence type="ECO:0000313" key="3">
    <source>
        <dbReference type="EMBL" id="MBB6035368.1"/>
    </source>
</evidence>
<keyword evidence="4" id="KW-1185">Reference proteome</keyword>
<reference evidence="3 4" key="1">
    <citation type="submission" date="2020-08" db="EMBL/GenBank/DDBJ databases">
        <title>Genomic Encyclopedia of Type Strains, Phase IV (KMG-IV): sequencing the most valuable type-strain genomes for metagenomic binning, comparative biology and taxonomic classification.</title>
        <authorList>
            <person name="Goeker M."/>
        </authorList>
    </citation>
    <scope>NUCLEOTIDE SEQUENCE [LARGE SCALE GENOMIC DNA]</scope>
    <source>
        <strain evidence="3 4">YIM 65646</strain>
    </source>
</reference>
<name>A0A841FNJ3_9ACTN</name>
<evidence type="ECO:0000256" key="2">
    <source>
        <dbReference type="SAM" id="Phobius"/>
    </source>
</evidence>
<evidence type="ECO:0000313" key="4">
    <source>
        <dbReference type="Proteomes" id="UP000548476"/>
    </source>
</evidence>
<dbReference type="Proteomes" id="UP000548476">
    <property type="component" value="Unassembled WGS sequence"/>
</dbReference>
<dbReference type="EMBL" id="JACHGT010000006">
    <property type="protein sequence ID" value="MBB6035368.1"/>
    <property type="molecule type" value="Genomic_DNA"/>
</dbReference>
<evidence type="ECO:0000256" key="1">
    <source>
        <dbReference type="SAM" id="MobiDB-lite"/>
    </source>
</evidence>
<dbReference type="RefSeq" id="WP_184788225.1">
    <property type="nucleotide sequence ID" value="NZ_BONT01000004.1"/>
</dbReference>
<dbReference type="AlphaFoldDB" id="A0A841FNJ3"/>
<sequence length="170" mass="17803">MTHETAGVDTEPSPQQAPPEDPPARKPRGGAFALLAALLAFCALAAVGGYLLIDNLADQGPADPNQAVEGFLGALLTDRDPQAARRYVCADIRDSDFAVYLDAVTTAEKTTGDQVQLAWDHVTTSSETGRAATVTADVSSTTSAGTEAETWTFSVVKAQDWYVCGLTTPA</sequence>
<proteinExistence type="predicted"/>
<comment type="caution">
    <text evidence="3">The sequence shown here is derived from an EMBL/GenBank/DDBJ whole genome shotgun (WGS) entry which is preliminary data.</text>
</comment>
<accession>A0A841FNJ3</accession>
<protein>
    <submittedName>
        <fullName evidence="3">Uncharacterized protein</fullName>
    </submittedName>
</protein>
<keyword evidence="2" id="KW-0812">Transmembrane</keyword>
<organism evidence="3 4">
    <name type="scientific">Phytomonospora endophytica</name>
    <dbReference type="NCBI Taxonomy" id="714109"/>
    <lineage>
        <taxon>Bacteria</taxon>
        <taxon>Bacillati</taxon>
        <taxon>Actinomycetota</taxon>
        <taxon>Actinomycetes</taxon>
        <taxon>Micromonosporales</taxon>
        <taxon>Micromonosporaceae</taxon>
        <taxon>Phytomonospora</taxon>
    </lineage>
</organism>
<gene>
    <name evidence="3" type="ORF">HNR73_003225</name>
</gene>
<keyword evidence="2" id="KW-0472">Membrane</keyword>
<keyword evidence="2" id="KW-1133">Transmembrane helix</keyword>